<organism evidence="1">
    <name type="scientific">Timema shepardi</name>
    <name type="common">Walking stick</name>
    <dbReference type="NCBI Taxonomy" id="629360"/>
    <lineage>
        <taxon>Eukaryota</taxon>
        <taxon>Metazoa</taxon>
        <taxon>Ecdysozoa</taxon>
        <taxon>Arthropoda</taxon>
        <taxon>Hexapoda</taxon>
        <taxon>Insecta</taxon>
        <taxon>Pterygota</taxon>
        <taxon>Neoptera</taxon>
        <taxon>Polyneoptera</taxon>
        <taxon>Phasmatodea</taxon>
        <taxon>Timematodea</taxon>
        <taxon>Timematoidea</taxon>
        <taxon>Timematidae</taxon>
        <taxon>Timema</taxon>
    </lineage>
</organism>
<dbReference type="InterPro" id="IPR035810">
    <property type="entry name" value="PEBP_euk"/>
</dbReference>
<evidence type="ECO:0008006" key="2">
    <source>
        <dbReference type="Google" id="ProtNLM"/>
    </source>
</evidence>
<dbReference type="EMBL" id="OC001016">
    <property type="protein sequence ID" value="CAD7258912.1"/>
    <property type="molecule type" value="Genomic_DNA"/>
</dbReference>
<evidence type="ECO:0000313" key="1">
    <source>
        <dbReference type="EMBL" id="CAD7258912.1"/>
    </source>
</evidence>
<dbReference type="InterPro" id="IPR008914">
    <property type="entry name" value="PEBP"/>
</dbReference>
<accession>A0A7R9ASS5</accession>
<dbReference type="PANTHER" id="PTHR11362">
    <property type="entry name" value="PHOSPHATIDYLETHANOLAMINE-BINDING PROTEIN"/>
    <property type="match status" value="1"/>
</dbReference>
<reference evidence="1" key="1">
    <citation type="submission" date="2020-11" db="EMBL/GenBank/DDBJ databases">
        <authorList>
            <person name="Tran Van P."/>
        </authorList>
    </citation>
    <scope>NUCLEOTIDE SEQUENCE</scope>
</reference>
<dbReference type="SUPFAM" id="SSF49777">
    <property type="entry name" value="PEBP-like"/>
    <property type="match status" value="1"/>
</dbReference>
<dbReference type="InterPro" id="IPR036610">
    <property type="entry name" value="PEBP-like_sf"/>
</dbReference>
<gene>
    <name evidence="1" type="ORF">TSIB3V08_LOCUS3133</name>
</gene>
<name>A0A7R9ASS5_TIMSH</name>
<dbReference type="PANTHER" id="PTHR11362:SF82">
    <property type="entry name" value="PHOSPHATIDYLETHANOLAMINE-BINDING PROTEIN 4"/>
    <property type="match status" value="1"/>
</dbReference>
<dbReference type="AlphaFoldDB" id="A0A7R9ASS5"/>
<dbReference type="Gene3D" id="3.90.280.10">
    <property type="entry name" value="PEBP-like"/>
    <property type="match status" value="1"/>
</dbReference>
<dbReference type="CDD" id="cd00866">
    <property type="entry name" value="PEBP_euk"/>
    <property type="match status" value="1"/>
</dbReference>
<protein>
    <recommendedName>
        <fullName evidence="2">Phosphatidylethanolamine-binding protein</fullName>
    </recommendedName>
</protein>
<dbReference type="Pfam" id="PF01161">
    <property type="entry name" value="PBP"/>
    <property type="match status" value="1"/>
</dbReference>
<sequence length="237" mass="26813">MTVTVPRVLFSFPLESSRGNNFYNTSLVTMKACNVVGMVVCITLQRSIFSEACKFKDFELIPDVIDVGPKAILNVSFPSGVDASFGNMLTPTEVKDQPTVQFPAEPEARYTLILTDPDVPDREQPVDGEWIHWLVVNIPGRGLALGDISEGEVLAEYVGSAPPEGSGYHRYTFLVYKQPEQLDFNEKKLDKTMAKDRYRFKARMFVDKYNLKELSAGNFYQAEYDDYVPSVYQQFKS</sequence>
<proteinExistence type="predicted"/>